<feature type="transmembrane region" description="Helical" evidence="1">
    <location>
        <begin position="61"/>
        <end position="83"/>
    </location>
</feature>
<sequence length="121" mass="13532">MVITQYLFALYMSSIDAIILTLLKAHKMGMIEGWWVFPLSFITYGFQSIVFYFGLSFSSMTVLNVIWDVISDVIVTLIGVLYFGESLNTMQCIGLALSLTGITLMGAHSEVPTETKKETEK</sequence>
<keyword evidence="1" id="KW-1133">Transmembrane helix</keyword>
<keyword evidence="1" id="KW-0472">Membrane</keyword>
<name>A0A6C0K809_9ZZZZ</name>
<evidence type="ECO:0008006" key="3">
    <source>
        <dbReference type="Google" id="ProtNLM"/>
    </source>
</evidence>
<feature type="transmembrane region" description="Helical" evidence="1">
    <location>
        <begin position="35"/>
        <end position="55"/>
    </location>
</feature>
<keyword evidence="1" id="KW-0812">Transmembrane</keyword>
<evidence type="ECO:0000313" key="2">
    <source>
        <dbReference type="EMBL" id="QHU14185.1"/>
    </source>
</evidence>
<reference evidence="2" key="1">
    <citation type="journal article" date="2020" name="Nature">
        <title>Giant virus diversity and host interactions through global metagenomics.</title>
        <authorList>
            <person name="Schulz F."/>
            <person name="Roux S."/>
            <person name="Paez-Espino D."/>
            <person name="Jungbluth S."/>
            <person name="Walsh D.A."/>
            <person name="Denef V.J."/>
            <person name="McMahon K.D."/>
            <person name="Konstantinidis K.T."/>
            <person name="Eloe-Fadrosh E.A."/>
            <person name="Kyrpides N.C."/>
            <person name="Woyke T."/>
        </authorList>
    </citation>
    <scope>NUCLEOTIDE SEQUENCE</scope>
    <source>
        <strain evidence="2">GVMAG-S-1101182-85</strain>
    </source>
</reference>
<dbReference type="AlphaFoldDB" id="A0A6C0K809"/>
<dbReference type="SUPFAM" id="SSF103481">
    <property type="entry name" value="Multidrug resistance efflux transporter EmrE"/>
    <property type="match status" value="1"/>
</dbReference>
<dbReference type="EMBL" id="MN740832">
    <property type="protein sequence ID" value="QHU14185.1"/>
    <property type="molecule type" value="Genomic_DNA"/>
</dbReference>
<protein>
    <recommendedName>
        <fullName evidence="3">EamA domain-containing protein</fullName>
    </recommendedName>
</protein>
<dbReference type="InterPro" id="IPR037185">
    <property type="entry name" value="EmrE-like"/>
</dbReference>
<organism evidence="2">
    <name type="scientific">viral metagenome</name>
    <dbReference type="NCBI Taxonomy" id="1070528"/>
    <lineage>
        <taxon>unclassified sequences</taxon>
        <taxon>metagenomes</taxon>
        <taxon>organismal metagenomes</taxon>
    </lineage>
</organism>
<evidence type="ECO:0000256" key="1">
    <source>
        <dbReference type="SAM" id="Phobius"/>
    </source>
</evidence>
<accession>A0A6C0K809</accession>
<proteinExistence type="predicted"/>
<dbReference type="Gene3D" id="1.10.3730.20">
    <property type="match status" value="1"/>
</dbReference>
<feature type="transmembrane region" description="Helical" evidence="1">
    <location>
        <begin position="6"/>
        <end position="23"/>
    </location>
</feature>